<keyword evidence="7" id="KW-0067">ATP-binding</keyword>
<evidence type="ECO:0000256" key="6">
    <source>
        <dbReference type="ARBA" id="ARBA00022741"/>
    </source>
</evidence>
<feature type="modified residue" description="4-aspartylphosphate" evidence="17">
    <location>
        <position position="53"/>
    </location>
</feature>
<evidence type="ECO:0000256" key="7">
    <source>
        <dbReference type="ARBA" id="ARBA00022840"/>
    </source>
</evidence>
<dbReference type="InterPro" id="IPR001789">
    <property type="entry name" value="Sig_transdc_resp-reg_receiver"/>
</dbReference>
<protein>
    <recommendedName>
        <fullName evidence="2">DNA-binding transcriptional regulator NtrC</fullName>
    </recommendedName>
    <alternativeName>
        <fullName evidence="14">Nitrogen regulation protein NR(I)</fullName>
    </alternativeName>
    <alternativeName>
        <fullName evidence="15">Nitrogen regulator I</fullName>
    </alternativeName>
</protein>
<dbReference type="Gene3D" id="3.40.50.2300">
    <property type="match status" value="1"/>
</dbReference>
<evidence type="ECO:0000256" key="8">
    <source>
        <dbReference type="ARBA" id="ARBA00023012"/>
    </source>
</evidence>
<reference evidence="20 21" key="1">
    <citation type="submission" date="2024-06" db="EMBL/GenBank/DDBJ databases">
        <title>Genome of Rhodovulum iodosum, a marine photoferrotroph.</title>
        <authorList>
            <person name="Bianchini G."/>
            <person name="Nikeleit V."/>
            <person name="Kappler A."/>
            <person name="Bryce C."/>
            <person name="Sanchez-Baracaldo P."/>
        </authorList>
    </citation>
    <scope>NUCLEOTIDE SEQUENCE [LARGE SCALE GENOMIC DNA]</scope>
    <source>
        <strain evidence="20 21">UT/N1</strain>
    </source>
</reference>
<comment type="subcellular location">
    <subcellularLocation>
        <location evidence="1">Cytoplasm</location>
    </subcellularLocation>
</comment>
<name>A0ABV3XXF1_9RHOB</name>
<keyword evidence="9" id="KW-0805">Transcription regulation</keyword>
<dbReference type="PROSITE" id="PS50045">
    <property type="entry name" value="SIGMA54_INTERACT_4"/>
    <property type="match status" value="1"/>
</dbReference>
<evidence type="ECO:0000256" key="4">
    <source>
        <dbReference type="ARBA" id="ARBA00022491"/>
    </source>
</evidence>
<evidence type="ECO:0000256" key="3">
    <source>
        <dbReference type="ARBA" id="ARBA00022490"/>
    </source>
</evidence>
<keyword evidence="6" id="KW-0547">Nucleotide-binding</keyword>
<dbReference type="InterPro" id="IPR025944">
    <property type="entry name" value="Sigma_54_int_dom_CS"/>
</dbReference>
<comment type="function">
    <text evidence="16">Member of the two-component regulatory system NtrB/NtrC, which controls expression of the nitrogen-regulated (ntr) genes in response to nitrogen limitation. Phosphorylated NtrC binds directly to DNA and stimulates the formation of open promoter-sigma54-RNA polymerase complexes.</text>
</comment>
<evidence type="ECO:0000256" key="17">
    <source>
        <dbReference type="PROSITE-ProRule" id="PRU00169"/>
    </source>
</evidence>
<dbReference type="PROSITE" id="PS00688">
    <property type="entry name" value="SIGMA54_INTERACT_3"/>
    <property type="match status" value="1"/>
</dbReference>
<evidence type="ECO:0000313" key="20">
    <source>
        <dbReference type="EMBL" id="MEX5728983.1"/>
    </source>
</evidence>
<keyword evidence="8" id="KW-0902">Two-component regulatory system</keyword>
<dbReference type="EMBL" id="JBEHHI010000002">
    <property type="protein sequence ID" value="MEX5728983.1"/>
    <property type="molecule type" value="Genomic_DNA"/>
</dbReference>
<evidence type="ECO:0000259" key="18">
    <source>
        <dbReference type="PROSITE" id="PS50045"/>
    </source>
</evidence>
<dbReference type="Proteomes" id="UP001560019">
    <property type="component" value="Unassembled WGS sequence"/>
</dbReference>
<dbReference type="InterPro" id="IPR002078">
    <property type="entry name" value="Sigma_54_int"/>
</dbReference>
<evidence type="ECO:0000256" key="11">
    <source>
        <dbReference type="ARBA" id="ARBA00023159"/>
    </source>
</evidence>
<dbReference type="InterPro" id="IPR009057">
    <property type="entry name" value="Homeodomain-like_sf"/>
</dbReference>
<feature type="domain" description="Response regulatory" evidence="19">
    <location>
        <begin position="4"/>
        <end position="118"/>
    </location>
</feature>
<evidence type="ECO:0000256" key="5">
    <source>
        <dbReference type="ARBA" id="ARBA00022553"/>
    </source>
</evidence>
<dbReference type="SUPFAM" id="SSF52172">
    <property type="entry name" value="CheY-like"/>
    <property type="match status" value="1"/>
</dbReference>
<keyword evidence="3" id="KW-0963">Cytoplasm</keyword>
<feature type="domain" description="Sigma-54 factor interaction" evidence="18">
    <location>
        <begin position="144"/>
        <end position="344"/>
    </location>
</feature>
<dbReference type="InterPro" id="IPR003593">
    <property type="entry name" value="AAA+_ATPase"/>
</dbReference>
<evidence type="ECO:0000256" key="2">
    <source>
        <dbReference type="ARBA" id="ARBA00019059"/>
    </source>
</evidence>
<evidence type="ECO:0000256" key="13">
    <source>
        <dbReference type="ARBA" id="ARBA00023231"/>
    </source>
</evidence>
<evidence type="ECO:0000256" key="9">
    <source>
        <dbReference type="ARBA" id="ARBA00023015"/>
    </source>
</evidence>
<organism evidence="20 21">
    <name type="scientific">Rhodovulum iodosum</name>
    <dbReference type="NCBI Taxonomy" id="68291"/>
    <lineage>
        <taxon>Bacteria</taxon>
        <taxon>Pseudomonadati</taxon>
        <taxon>Pseudomonadota</taxon>
        <taxon>Alphaproteobacteria</taxon>
        <taxon>Rhodobacterales</taxon>
        <taxon>Paracoccaceae</taxon>
        <taxon>Rhodovulum</taxon>
    </lineage>
</organism>
<dbReference type="Gene3D" id="1.10.10.60">
    <property type="entry name" value="Homeodomain-like"/>
    <property type="match status" value="1"/>
</dbReference>
<dbReference type="InterPro" id="IPR002197">
    <property type="entry name" value="HTH_Fis"/>
</dbReference>
<evidence type="ECO:0000256" key="16">
    <source>
        <dbReference type="ARBA" id="ARBA00043886"/>
    </source>
</evidence>
<dbReference type="InterPro" id="IPR058031">
    <property type="entry name" value="AAA_lid_NorR"/>
</dbReference>
<keyword evidence="10" id="KW-0238">DNA-binding</keyword>
<dbReference type="PANTHER" id="PTHR32071:SF95">
    <property type="entry name" value="DNA-BINDING TRANSCRIPTIONAL REGULATOR NTRC"/>
    <property type="match status" value="1"/>
</dbReference>
<dbReference type="SUPFAM" id="SSF52540">
    <property type="entry name" value="P-loop containing nucleoside triphosphate hydrolases"/>
    <property type="match status" value="1"/>
</dbReference>
<evidence type="ECO:0000256" key="15">
    <source>
        <dbReference type="ARBA" id="ARBA00031910"/>
    </source>
</evidence>
<dbReference type="SUPFAM" id="SSF46689">
    <property type="entry name" value="Homeodomain-like"/>
    <property type="match status" value="1"/>
</dbReference>
<sequence>MDGTILVADDDRTIRTVLTQALTRAGCKVHATSSLTTLMRWVGEGKGDLVISDVMMPDGNGLEMLPKIGEERPGLPVIVISAQNTIMTAIQAAEAEAYDYLPKPFDLPDLMKRAARALDTRRRAPAQTRATVSGGVEENDDLPLVGRTPQMQALYRLVARVMNADLAVLITGESGTGKSLIARAIHDFSDRRTLPFVIANAADLEGVDGPSTLVARAKGGSILFDEVSDLDLDAQGRIVRLLDGFGDTAPRVMATSQTDLMSRMEGGEFRQDLFYRLGGVSLAVPSLRERVDDIPLLTEHFLARADRDITPTRQLADDAMDLIRAYSWPGNVRQLENTIRRLVVTSPEEVITRAEVEAVLGNQPEIEPLVGGGDGEKLSASVAKHLRRYFDLHGGVLPPPGLYTRILREVELPLIEIALDATGGNQAKCADLLGINRNTLRKKITDLDIRVTRRRKLM</sequence>
<keyword evidence="11" id="KW-0010">Activator</keyword>
<dbReference type="Gene3D" id="1.10.8.60">
    <property type="match status" value="1"/>
</dbReference>
<dbReference type="SMART" id="SM00382">
    <property type="entry name" value="AAA"/>
    <property type="match status" value="1"/>
</dbReference>
<dbReference type="InterPro" id="IPR025662">
    <property type="entry name" value="Sigma_54_int_dom_ATP-bd_1"/>
</dbReference>
<dbReference type="PROSITE" id="PS00675">
    <property type="entry name" value="SIGMA54_INTERACT_1"/>
    <property type="match status" value="1"/>
</dbReference>
<dbReference type="Pfam" id="PF02954">
    <property type="entry name" value="HTH_8"/>
    <property type="match status" value="1"/>
</dbReference>
<dbReference type="Pfam" id="PF14532">
    <property type="entry name" value="Sigma54_activ_2"/>
    <property type="match status" value="1"/>
</dbReference>
<evidence type="ECO:0000256" key="12">
    <source>
        <dbReference type="ARBA" id="ARBA00023163"/>
    </source>
</evidence>
<dbReference type="CDD" id="cd00009">
    <property type="entry name" value="AAA"/>
    <property type="match status" value="1"/>
</dbReference>
<dbReference type="PANTHER" id="PTHR32071">
    <property type="entry name" value="TRANSCRIPTIONAL REGULATORY PROTEIN"/>
    <property type="match status" value="1"/>
</dbReference>
<keyword evidence="13" id="KW-0535">Nitrogen fixation</keyword>
<evidence type="ECO:0000313" key="21">
    <source>
        <dbReference type="Proteomes" id="UP001560019"/>
    </source>
</evidence>
<keyword evidence="5 17" id="KW-0597">Phosphoprotein</keyword>
<dbReference type="PROSITE" id="PS50110">
    <property type="entry name" value="RESPONSE_REGULATORY"/>
    <property type="match status" value="1"/>
</dbReference>
<evidence type="ECO:0000259" key="19">
    <source>
        <dbReference type="PROSITE" id="PS50110"/>
    </source>
</evidence>
<proteinExistence type="predicted"/>
<dbReference type="Pfam" id="PF00072">
    <property type="entry name" value="Response_reg"/>
    <property type="match status" value="1"/>
</dbReference>
<dbReference type="SMART" id="SM00448">
    <property type="entry name" value="REC"/>
    <property type="match status" value="1"/>
</dbReference>
<dbReference type="RefSeq" id="WP_125404131.1">
    <property type="nucleotide sequence ID" value="NZ_JBEHHI010000002.1"/>
</dbReference>
<evidence type="ECO:0000256" key="10">
    <source>
        <dbReference type="ARBA" id="ARBA00023125"/>
    </source>
</evidence>
<accession>A0ABV3XXF1</accession>
<evidence type="ECO:0000256" key="14">
    <source>
        <dbReference type="ARBA" id="ARBA00029881"/>
    </source>
</evidence>
<keyword evidence="21" id="KW-1185">Reference proteome</keyword>
<comment type="caution">
    <text evidence="20">The sequence shown here is derived from an EMBL/GenBank/DDBJ whole genome shotgun (WGS) entry which is preliminary data.</text>
</comment>
<keyword evidence="4" id="KW-0678">Repressor</keyword>
<dbReference type="PRINTS" id="PR01590">
    <property type="entry name" value="HTHFIS"/>
</dbReference>
<dbReference type="InterPro" id="IPR027417">
    <property type="entry name" value="P-loop_NTPase"/>
</dbReference>
<keyword evidence="12" id="KW-0804">Transcription</keyword>
<dbReference type="Gene3D" id="3.40.50.300">
    <property type="entry name" value="P-loop containing nucleotide triphosphate hydrolases"/>
    <property type="match status" value="1"/>
</dbReference>
<dbReference type="InterPro" id="IPR011006">
    <property type="entry name" value="CheY-like_superfamily"/>
</dbReference>
<evidence type="ECO:0000256" key="1">
    <source>
        <dbReference type="ARBA" id="ARBA00004496"/>
    </source>
</evidence>
<dbReference type="Pfam" id="PF25601">
    <property type="entry name" value="AAA_lid_14"/>
    <property type="match status" value="1"/>
</dbReference>
<gene>
    <name evidence="20" type="ORF">Ga0609869_002336</name>
</gene>